<comment type="caution">
    <text evidence="1">The sequence shown here is derived from an EMBL/GenBank/DDBJ whole genome shotgun (WGS) entry which is preliminary data.</text>
</comment>
<evidence type="ECO:0000313" key="2">
    <source>
        <dbReference type="Proteomes" id="UP000824890"/>
    </source>
</evidence>
<gene>
    <name evidence="1" type="ORF">HID58_034303</name>
</gene>
<evidence type="ECO:0008006" key="3">
    <source>
        <dbReference type="Google" id="ProtNLM"/>
    </source>
</evidence>
<organism evidence="1 2">
    <name type="scientific">Brassica napus</name>
    <name type="common">Rape</name>
    <dbReference type="NCBI Taxonomy" id="3708"/>
    <lineage>
        <taxon>Eukaryota</taxon>
        <taxon>Viridiplantae</taxon>
        <taxon>Streptophyta</taxon>
        <taxon>Embryophyta</taxon>
        <taxon>Tracheophyta</taxon>
        <taxon>Spermatophyta</taxon>
        <taxon>Magnoliopsida</taxon>
        <taxon>eudicotyledons</taxon>
        <taxon>Gunneridae</taxon>
        <taxon>Pentapetalae</taxon>
        <taxon>rosids</taxon>
        <taxon>malvids</taxon>
        <taxon>Brassicales</taxon>
        <taxon>Brassicaceae</taxon>
        <taxon>Brassiceae</taxon>
        <taxon>Brassica</taxon>
    </lineage>
</organism>
<protein>
    <recommendedName>
        <fullName evidence="3">Disease resistance-like protein</fullName>
    </recommendedName>
</protein>
<sequence length="111" mass="12893">ILNWHERLIRVRIDRSADRCCLTDSKSFVLTGKGHLKYFYNPWYSISGSSLGPMKQTDCCRGSVRPVLSGLEDHHEEFPLRRFKTLSLAKLEREAEMLPLSFLNIKNLKIL</sequence>
<evidence type="ECO:0000313" key="1">
    <source>
        <dbReference type="EMBL" id="KAH0910982.1"/>
    </source>
</evidence>
<feature type="non-terminal residue" evidence="1">
    <location>
        <position position="1"/>
    </location>
</feature>
<name>A0ABQ8C1M6_BRANA</name>
<keyword evidence="2" id="KW-1185">Reference proteome</keyword>
<accession>A0ABQ8C1M6</accession>
<reference evidence="1 2" key="1">
    <citation type="submission" date="2021-05" db="EMBL/GenBank/DDBJ databases">
        <title>Genome Assembly of Synthetic Allotetraploid Brassica napus Reveals Homoeologous Exchanges between Subgenomes.</title>
        <authorList>
            <person name="Davis J.T."/>
        </authorList>
    </citation>
    <scope>NUCLEOTIDE SEQUENCE [LARGE SCALE GENOMIC DNA]</scope>
    <source>
        <strain evidence="2">cv. Da-Ae</strain>
        <tissue evidence="1">Seedling</tissue>
    </source>
</reference>
<dbReference type="Proteomes" id="UP000824890">
    <property type="component" value="Unassembled WGS sequence"/>
</dbReference>
<proteinExistence type="predicted"/>
<dbReference type="EMBL" id="JAGKQM010000009">
    <property type="protein sequence ID" value="KAH0910982.1"/>
    <property type="molecule type" value="Genomic_DNA"/>
</dbReference>